<accession>A0AAD6SVX9</accession>
<comment type="caution">
    <text evidence="3">The sequence shown here is derived from an EMBL/GenBank/DDBJ whole genome shotgun (WGS) entry which is preliminary data.</text>
</comment>
<proteinExistence type="predicted"/>
<evidence type="ECO:0000313" key="4">
    <source>
        <dbReference type="Proteomes" id="UP001218188"/>
    </source>
</evidence>
<reference evidence="3" key="1">
    <citation type="submission" date="2023-03" db="EMBL/GenBank/DDBJ databases">
        <title>Massive genome expansion in bonnet fungi (Mycena s.s.) driven by repeated elements and novel gene families across ecological guilds.</title>
        <authorList>
            <consortium name="Lawrence Berkeley National Laboratory"/>
            <person name="Harder C.B."/>
            <person name="Miyauchi S."/>
            <person name="Viragh M."/>
            <person name="Kuo A."/>
            <person name="Thoen E."/>
            <person name="Andreopoulos B."/>
            <person name="Lu D."/>
            <person name="Skrede I."/>
            <person name="Drula E."/>
            <person name="Henrissat B."/>
            <person name="Morin E."/>
            <person name="Kohler A."/>
            <person name="Barry K."/>
            <person name="LaButti K."/>
            <person name="Morin E."/>
            <person name="Salamov A."/>
            <person name="Lipzen A."/>
            <person name="Mereny Z."/>
            <person name="Hegedus B."/>
            <person name="Baldrian P."/>
            <person name="Stursova M."/>
            <person name="Weitz H."/>
            <person name="Taylor A."/>
            <person name="Grigoriev I.V."/>
            <person name="Nagy L.G."/>
            <person name="Martin F."/>
            <person name="Kauserud H."/>
        </authorList>
    </citation>
    <scope>NUCLEOTIDE SEQUENCE</scope>
    <source>
        <strain evidence="3">CBHHK200</strain>
    </source>
</reference>
<feature type="coiled-coil region" evidence="1">
    <location>
        <begin position="168"/>
        <end position="197"/>
    </location>
</feature>
<evidence type="ECO:0000256" key="1">
    <source>
        <dbReference type="SAM" id="Coils"/>
    </source>
</evidence>
<name>A0AAD6SVX9_9AGAR</name>
<dbReference type="EMBL" id="JARJCM010000053">
    <property type="protein sequence ID" value="KAJ7035044.1"/>
    <property type="molecule type" value="Genomic_DNA"/>
</dbReference>
<dbReference type="AlphaFoldDB" id="A0AAD6SVX9"/>
<keyword evidence="1" id="KW-0175">Coiled coil</keyword>
<organism evidence="3 4">
    <name type="scientific">Mycena alexandri</name>
    <dbReference type="NCBI Taxonomy" id="1745969"/>
    <lineage>
        <taxon>Eukaryota</taxon>
        <taxon>Fungi</taxon>
        <taxon>Dikarya</taxon>
        <taxon>Basidiomycota</taxon>
        <taxon>Agaricomycotina</taxon>
        <taxon>Agaricomycetes</taxon>
        <taxon>Agaricomycetidae</taxon>
        <taxon>Agaricales</taxon>
        <taxon>Marasmiineae</taxon>
        <taxon>Mycenaceae</taxon>
        <taxon>Mycena</taxon>
    </lineage>
</organism>
<protein>
    <submittedName>
        <fullName evidence="3">Uncharacterized protein</fullName>
    </submittedName>
</protein>
<evidence type="ECO:0000256" key="2">
    <source>
        <dbReference type="SAM" id="MobiDB-lite"/>
    </source>
</evidence>
<keyword evidence="4" id="KW-1185">Reference proteome</keyword>
<gene>
    <name evidence="3" type="ORF">C8F04DRAFT_1099902</name>
</gene>
<sequence>MSTPSVSSATSDTRTGASTDEQIRKEPTWTLGPVRFKKLLKAIVGEEAAEAKEREEDPYFKLTPSHSQALRDQVAWQDRDKSTRHYRIIGRDGYDYASTPNSDMGILLNIMQKRAIEEPRLRAHSLYTMWEHLEPAAKKAGVPVENLRAQLTEEYGMDPLTAAPPPPRNDTERALRNAEAERVKADHKRNKMAMMRQMRKQGAPIPLDLKTGDVAWNDEIHGQFVVLVTRVDKATGLKELKSW</sequence>
<feature type="region of interest" description="Disordered" evidence="2">
    <location>
        <begin position="1"/>
        <end position="27"/>
    </location>
</feature>
<feature type="compositionally biased region" description="Polar residues" evidence="2">
    <location>
        <begin position="1"/>
        <end position="20"/>
    </location>
</feature>
<dbReference type="Proteomes" id="UP001218188">
    <property type="component" value="Unassembled WGS sequence"/>
</dbReference>
<evidence type="ECO:0000313" key="3">
    <source>
        <dbReference type="EMBL" id="KAJ7035044.1"/>
    </source>
</evidence>